<protein>
    <submittedName>
        <fullName evidence="3">Uncharacterized protein</fullName>
    </submittedName>
</protein>
<feature type="coiled-coil region" evidence="1">
    <location>
        <begin position="279"/>
        <end position="338"/>
    </location>
</feature>
<feature type="compositionally biased region" description="Basic and acidic residues" evidence="2">
    <location>
        <begin position="146"/>
        <end position="159"/>
    </location>
</feature>
<feature type="compositionally biased region" description="Basic and acidic residues" evidence="2">
    <location>
        <begin position="209"/>
        <end position="240"/>
    </location>
</feature>
<evidence type="ECO:0000313" key="4">
    <source>
        <dbReference type="Proteomes" id="UP001642484"/>
    </source>
</evidence>
<gene>
    <name evidence="3" type="ORF">CCMP2556_LOCUS24592</name>
</gene>
<evidence type="ECO:0000256" key="2">
    <source>
        <dbReference type="SAM" id="MobiDB-lite"/>
    </source>
</evidence>
<dbReference type="EMBL" id="CAXAMN010016224">
    <property type="protein sequence ID" value="CAK9047588.1"/>
    <property type="molecule type" value="Genomic_DNA"/>
</dbReference>
<organism evidence="3 4">
    <name type="scientific">Durusdinium trenchii</name>
    <dbReference type="NCBI Taxonomy" id="1381693"/>
    <lineage>
        <taxon>Eukaryota</taxon>
        <taxon>Sar</taxon>
        <taxon>Alveolata</taxon>
        <taxon>Dinophyceae</taxon>
        <taxon>Suessiales</taxon>
        <taxon>Symbiodiniaceae</taxon>
        <taxon>Durusdinium</taxon>
    </lineage>
</organism>
<accession>A0ABP0M8W5</accession>
<feature type="compositionally biased region" description="Basic and acidic residues" evidence="2">
    <location>
        <begin position="22"/>
        <end position="32"/>
    </location>
</feature>
<evidence type="ECO:0000313" key="3">
    <source>
        <dbReference type="EMBL" id="CAK9047588.1"/>
    </source>
</evidence>
<keyword evidence="1" id="KW-0175">Coiled coil</keyword>
<evidence type="ECO:0000256" key="1">
    <source>
        <dbReference type="SAM" id="Coils"/>
    </source>
</evidence>
<feature type="region of interest" description="Disordered" evidence="2">
    <location>
        <begin position="1"/>
        <end position="32"/>
    </location>
</feature>
<comment type="caution">
    <text evidence="3">The sequence shown here is derived from an EMBL/GenBank/DDBJ whole genome shotgun (WGS) entry which is preliminary data.</text>
</comment>
<dbReference type="Proteomes" id="UP001642484">
    <property type="component" value="Unassembled WGS sequence"/>
</dbReference>
<sequence length="541" mass="59363">MTGATHDAWAERESEPNPGAGQEHENEETLRKELEERQALIRRLQGESFLLATQVKQLEQQIMDASKDAQSCSSQLAQVLQLMDSTGGRVPLKGEVDRARGLVTAARRSIRRVSCWSGEDQLHSSRGAQNAGAAGPSAHAAHRMNGKTEVERTLPERRPSPLGRLQSPRGDPTQRDLHSGLAASAVAAVGEDAKGGINGSLPAGASSKSSERTSRSKGAVKDARSRRVRERGSAEGHSDGDTPALRPSSEHPVTDSQSTALQMQLSQVQQSCMRQRELLIRAVRKGAQLEDKVNSLTDEVIKKDVVIHNLRQDLSGQQQELKQQQLQFEQHLQQMQQQHLQQLQQQACQIQELQLLQIQRLQKAAQTEQEALCLPLEPSFGSSTLAAQDKVCTSPLVMLMRLGKSIQPCMRAGNVCPLAAITCCIIIIRYSQPMPAGDMFAVQYFDAVFCLEDVALVLFWDYDANGVAVTTAAAIRAWQRAAPLLRTVVSDQLAEVTGCVCFGSLVGWRASLVGWRPFAWDWSAARGSRTGSLLRHTILRR</sequence>
<feature type="compositionally biased region" description="Low complexity" evidence="2">
    <location>
        <begin position="127"/>
        <end position="139"/>
    </location>
</feature>
<reference evidence="3 4" key="1">
    <citation type="submission" date="2024-02" db="EMBL/GenBank/DDBJ databases">
        <authorList>
            <person name="Chen Y."/>
            <person name="Shah S."/>
            <person name="Dougan E. K."/>
            <person name="Thang M."/>
            <person name="Chan C."/>
        </authorList>
    </citation>
    <scope>NUCLEOTIDE SEQUENCE [LARGE SCALE GENOMIC DNA]</scope>
</reference>
<feature type="region of interest" description="Disordered" evidence="2">
    <location>
        <begin position="116"/>
        <end position="176"/>
    </location>
</feature>
<feature type="region of interest" description="Disordered" evidence="2">
    <location>
        <begin position="197"/>
        <end position="259"/>
    </location>
</feature>
<name>A0ABP0M8W5_9DINO</name>
<proteinExistence type="predicted"/>
<keyword evidence="4" id="KW-1185">Reference proteome</keyword>